<protein>
    <submittedName>
        <fullName evidence="2">UDP-N-acetylenolpyruvoylglucosamine reductase, C-terminal domain protein</fullName>
    </submittedName>
</protein>
<gene>
    <name evidence="2" type="ORF">I553_2082</name>
</gene>
<proteinExistence type="predicted"/>
<dbReference type="Pfam" id="PF02873">
    <property type="entry name" value="MurB_C"/>
    <property type="match status" value="1"/>
</dbReference>
<dbReference type="PATRIC" id="fig|1299334.3.peg.1575"/>
<accession>X8DKJ0</accession>
<evidence type="ECO:0000313" key="2">
    <source>
        <dbReference type="EMBL" id="EUA68894.1"/>
    </source>
</evidence>
<dbReference type="EMBL" id="JAOB01000013">
    <property type="protein sequence ID" value="EUA68894.1"/>
    <property type="molecule type" value="Genomic_DNA"/>
</dbReference>
<dbReference type="SUPFAM" id="SSF56194">
    <property type="entry name" value="Uridine diphospho-N-Acetylenolpyruvylglucosamine reductase, MurB, C-terminal domain"/>
    <property type="match status" value="1"/>
</dbReference>
<dbReference type="InterPro" id="IPR011601">
    <property type="entry name" value="MurB_C"/>
</dbReference>
<dbReference type="InterPro" id="IPR036635">
    <property type="entry name" value="MurB_C_sf"/>
</dbReference>
<comment type="caution">
    <text evidence="2">The sequence shown here is derived from an EMBL/GenBank/DDBJ whole genome shotgun (WGS) entry which is preliminary data.</text>
</comment>
<reference evidence="2" key="1">
    <citation type="submission" date="2014-01" db="EMBL/GenBank/DDBJ databases">
        <authorList>
            <person name="Brown-Elliot B."/>
            <person name="Wallace R."/>
            <person name="Lenaerts A."/>
            <person name="Ordway D."/>
            <person name="DeGroote M.A."/>
            <person name="Parker T."/>
            <person name="Sizemore C."/>
            <person name="Tallon L.J."/>
            <person name="Sadzewicz L.K."/>
            <person name="Sengamalay N."/>
            <person name="Fraser C.M."/>
            <person name="Hine E."/>
            <person name="Shefchek K.A."/>
            <person name="Das S.P."/>
            <person name="Tettelin H."/>
        </authorList>
    </citation>
    <scope>NUCLEOTIDE SEQUENCE [LARGE SCALE GENOMIC DNA]</scope>
    <source>
        <strain evidence="2">4042</strain>
    </source>
</reference>
<organism evidence="2">
    <name type="scientific">Mycobacterium xenopi 4042</name>
    <dbReference type="NCBI Taxonomy" id="1299334"/>
    <lineage>
        <taxon>Bacteria</taxon>
        <taxon>Bacillati</taxon>
        <taxon>Actinomycetota</taxon>
        <taxon>Actinomycetes</taxon>
        <taxon>Mycobacteriales</taxon>
        <taxon>Mycobacteriaceae</taxon>
        <taxon>Mycobacterium</taxon>
    </lineage>
</organism>
<feature type="domain" description="UDP-N-acetylenolpyruvoylglucosamine reductase C-terminal" evidence="1">
    <location>
        <begin position="1"/>
        <end position="38"/>
    </location>
</feature>
<dbReference type="Gene3D" id="3.90.78.10">
    <property type="entry name" value="UDP-N-acetylenolpyruvoylglucosamine reductase, C-terminal domain"/>
    <property type="match status" value="1"/>
</dbReference>
<dbReference type="GO" id="GO:0008762">
    <property type="term" value="F:UDP-N-acetylmuramate dehydrogenase activity"/>
    <property type="evidence" value="ECO:0007669"/>
    <property type="project" value="InterPro"/>
</dbReference>
<sequence>MTNRGHASAADVVALARTVRDGVRDVFGITLTPEPVLVGCVL</sequence>
<evidence type="ECO:0000259" key="1">
    <source>
        <dbReference type="Pfam" id="PF02873"/>
    </source>
</evidence>
<dbReference type="AlphaFoldDB" id="X8DKJ0"/>
<name>X8DKJ0_MYCXE</name>